<evidence type="ECO:0000313" key="5">
    <source>
        <dbReference type="Proteomes" id="UP000424527"/>
    </source>
</evidence>
<comment type="caution">
    <text evidence="4">The sequence shown here is derived from an EMBL/GenBank/DDBJ whole genome shotgun (WGS) entry which is preliminary data.</text>
</comment>
<evidence type="ECO:0000256" key="1">
    <source>
        <dbReference type="ARBA" id="ARBA00022448"/>
    </source>
</evidence>
<dbReference type="Proteomes" id="UP000424527">
    <property type="component" value="Unassembled WGS sequence"/>
</dbReference>
<accession>A0A6G0IA37</accession>
<evidence type="ECO:0000256" key="3">
    <source>
        <dbReference type="SAM" id="Phobius"/>
    </source>
</evidence>
<keyword evidence="3" id="KW-1133">Transmembrane helix</keyword>
<sequence>MASSSPLRQFLVSFLMPEKCYEEIFVNIHMHAQLSQLLKILWKGGAAGLSLTSALLQLYAFSCPVLYAAALNFPLFAWTERLVTLAQTAAIVFLILFHGGETLKGLLFLVAYAAVMLLLGSWLPAAVASWMQTSSPAALIASKALQARTNYCNEHTGQLSTLSVSLSCAGSLGVLFTSLQETGSLLSTLSHILSACLSCVLLVQVLSSSRGSRDATKRKSE</sequence>
<dbReference type="AlphaFoldDB" id="A0A6G0IA37"/>
<feature type="transmembrane region" description="Helical" evidence="3">
    <location>
        <begin position="106"/>
        <end position="125"/>
    </location>
</feature>
<dbReference type="InterPro" id="IPR016817">
    <property type="entry name" value="MannP-dilichol_defect-1"/>
</dbReference>
<organism evidence="4 5">
    <name type="scientific">Larimichthys crocea</name>
    <name type="common">Large yellow croaker</name>
    <name type="synonym">Pseudosciaena crocea</name>
    <dbReference type="NCBI Taxonomy" id="215358"/>
    <lineage>
        <taxon>Eukaryota</taxon>
        <taxon>Metazoa</taxon>
        <taxon>Chordata</taxon>
        <taxon>Craniata</taxon>
        <taxon>Vertebrata</taxon>
        <taxon>Euteleostomi</taxon>
        <taxon>Actinopterygii</taxon>
        <taxon>Neopterygii</taxon>
        <taxon>Teleostei</taxon>
        <taxon>Neoteleostei</taxon>
        <taxon>Acanthomorphata</taxon>
        <taxon>Eupercaria</taxon>
        <taxon>Sciaenidae</taxon>
        <taxon>Larimichthys</taxon>
    </lineage>
</organism>
<protein>
    <submittedName>
        <fullName evidence="4">Mannose-P-dolichol utilization defect 1 protein</fullName>
    </submittedName>
</protein>
<keyword evidence="5" id="KW-1185">Reference proteome</keyword>
<keyword evidence="3" id="KW-0812">Transmembrane</keyword>
<keyword evidence="1" id="KW-0813">Transport</keyword>
<dbReference type="PANTHER" id="PTHR12226">
    <property type="entry name" value="MANNOSE-P-DOLICHOL UTILIZATION DEFECT 1 LEC35 -RELATED"/>
    <property type="match status" value="1"/>
</dbReference>
<reference evidence="4 5" key="1">
    <citation type="submission" date="2019-07" db="EMBL/GenBank/DDBJ databases">
        <title>Chromosome genome assembly for large yellow croaker.</title>
        <authorList>
            <person name="Xiao S."/>
        </authorList>
    </citation>
    <scope>NUCLEOTIDE SEQUENCE [LARGE SCALE GENOMIC DNA]</scope>
    <source>
        <strain evidence="4">JMULYC20181020</strain>
        <tissue evidence="4">Muscle</tissue>
    </source>
</reference>
<dbReference type="GO" id="GO:0009312">
    <property type="term" value="P:oligosaccharide biosynthetic process"/>
    <property type="evidence" value="ECO:0007669"/>
    <property type="project" value="TreeGrafter"/>
</dbReference>
<gene>
    <name evidence="4" type="ORF">D5F01_LYC14235</name>
</gene>
<feature type="transmembrane region" description="Helical" evidence="3">
    <location>
        <begin position="40"/>
        <end position="62"/>
    </location>
</feature>
<proteinExistence type="predicted"/>
<dbReference type="EMBL" id="REGW02000013">
    <property type="protein sequence ID" value="KAE8288173.1"/>
    <property type="molecule type" value="Genomic_DNA"/>
</dbReference>
<evidence type="ECO:0000256" key="2">
    <source>
        <dbReference type="ARBA" id="ARBA00022737"/>
    </source>
</evidence>
<keyword evidence="3" id="KW-0472">Membrane</keyword>
<feature type="transmembrane region" description="Helical" evidence="3">
    <location>
        <begin position="82"/>
        <end position="99"/>
    </location>
</feature>
<keyword evidence="2" id="KW-0677">Repeat</keyword>
<name>A0A6G0IA37_LARCR</name>
<dbReference type="PANTHER" id="PTHR12226:SF2">
    <property type="entry name" value="MANNOSE-P-DOLICHOL UTILIZATION DEFECT 1 PROTEIN"/>
    <property type="match status" value="1"/>
</dbReference>
<feature type="transmembrane region" description="Helical" evidence="3">
    <location>
        <begin position="185"/>
        <end position="207"/>
    </location>
</feature>
<evidence type="ECO:0000313" key="4">
    <source>
        <dbReference type="EMBL" id="KAE8288173.1"/>
    </source>
</evidence>